<evidence type="ECO:0000313" key="1">
    <source>
        <dbReference type="EMBL" id="NWE77524.1"/>
    </source>
</evidence>
<reference evidence="1 2" key="1">
    <citation type="submission" date="2020-04" db="EMBL/GenBank/DDBJ databases">
        <title>Molecular characterization of pseudomonads from Agaricus bisporus reveal novel blotch 2 pathogens in Western Europe.</title>
        <authorList>
            <person name="Taparia T."/>
            <person name="Krijger M."/>
            <person name="Haynes E."/>
            <person name="Elpinstone J.G."/>
            <person name="Noble R."/>
            <person name="Van Der Wolf J."/>
        </authorList>
    </citation>
    <scope>NUCLEOTIDE SEQUENCE [LARGE SCALE GENOMIC DNA]</scope>
    <source>
        <strain evidence="1 2">IPO3781</strain>
    </source>
</reference>
<dbReference type="AlphaFoldDB" id="A0A7Y8FEA9"/>
<gene>
    <name evidence="1" type="ORF">HX828_18315</name>
</gene>
<dbReference type="EMBL" id="JACARF010000021">
    <property type="protein sequence ID" value="NWE77524.1"/>
    <property type="molecule type" value="Genomic_DNA"/>
</dbReference>
<sequence>MTSEGGSLLLRHHVRKRGVGTLLCRETRLHLSSDQSRLVLSRYVEHYSPHGVRWVERQHSVALADVMRWLITQGETCDAAWEPHQAAGRTTS</sequence>
<proteinExistence type="predicted"/>
<dbReference type="RefSeq" id="WP_177114833.1">
    <property type="nucleotide sequence ID" value="NZ_JACARF010000021.1"/>
</dbReference>
<organism evidence="1 2">
    <name type="scientific">Pseudomonas yamanorum</name>
    <dbReference type="NCBI Taxonomy" id="515393"/>
    <lineage>
        <taxon>Bacteria</taxon>
        <taxon>Pseudomonadati</taxon>
        <taxon>Pseudomonadota</taxon>
        <taxon>Gammaproteobacteria</taxon>
        <taxon>Pseudomonadales</taxon>
        <taxon>Pseudomonadaceae</taxon>
        <taxon>Pseudomonas</taxon>
    </lineage>
</organism>
<protein>
    <submittedName>
        <fullName evidence="1">Uncharacterized protein</fullName>
    </submittedName>
</protein>
<comment type="caution">
    <text evidence="1">The sequence shown here is derived from an EMBL/GenBank/DDBJ whole genome shotgun (WGS) entry which is preliminary data.</text>
</comment>
<dbReference type="Proteomes" id="UP000537188">
    <property type="component" value="Unassembled WGS sequence"/>
</dbReference>
<accession>A0A7Y8FEA9</accession>
<name>A0A7Y8FEA9_9PSED</name>
<evidence type="ECO:0000313" key="2">
    <source>
        <dbReference type="Proteomes" id="UP000537188"/>
    </source>
</evidence>